<feature type="domain" description="S1 motif" evidence="1">
    <location>
        <begin position="21"/>
        <end position="49"/>
    </location>
</feature>
<sequence>MSSHEVSLAVWQEFQDGHAAGSLVEATVASVVPFGAFVEVAPGIHALLHRDSWDHVPEVGESMTVRIAEWGPPRLSVTPAR</sequence>
<dbReference type="Gene3D" id="2.40.50.140">
    <property type="entry name" value="Nucleic acid-binding proteins"/>
    <property type="match status" value="1"/>
</dbReference>
<keyword evidence="3" id="KW-1185">Reference proteome</keyword>
<evidence type="ECO:0000313" key="2">
    <source>
        <dbReference type="EMBL" id="RDI67613.1"/>
    </source>
</evidence>
<dbReference type="EMBL" id="QQBC01000002">
    <property type="protein sequence ID" value="RDI67613.1"/>
    <property type="molecule type" value="Genomic_DNA"/>
</dbReference>
<dbReference type="SUPFAM" id="SSF50249">
    <property type="entry name" value="Nucleic acid-binding proteins"/>
    <property type="match status" value="1"/>
</dbReference>
<organism evidence="2 3">
    <name type="scientific">Nocardia pseudobrasiliensis</name>
    <dbReference type="NCBI Taxonomy" id="45979"/>
    <lineage>
        <taxon>Bacteria</taxon>
        <taxon>Bacillati</taxon>
        <taxon>Actinomycetota</taxon>
        <taxon>Actinomycetes</taxon>
        <taxon>Mycobacteriales</taxon>
        <taxon>Nocardiaceae</taxon>
        <taxon>Nocardia</taxon>
    </lineage>
</organism>
<comment type="caution">
    <text evidence="2">The sequence shown here is derived from an EMBL/GenBank/DDBJ whole genome shotgun (WGS) entry which is preliminary data.</text>
</comment>
<dbReference type="STRING" id="1210086.GCA_001613105_07505"/>
<dbReference type="RefSeq" id="WP_068008274.1">
    <property type="nucleotide sequence ID" value="NZ_QQBC01000002.1"/>
</dbReference>
<dbReference type="GO" id="GO:0003676">
    <property type="term" value="F:nucleic acid binding"/>
    <property type="evidence" value="ECO:0007669"/>
    <property type="project" value="InterPro"/>
</dbReference>
<keyword evidence="2" id="KW-0687">Ribonucleoprotein</keyword>
<reference evidence="2 3" key="1">
    <citation type="submission" date="2018-07" db="EMBL/GenBank/DDBJ databases">
        <title>Genomic Encyclopedia of Type Strains, Phase IV (KMG-IV): sequencing the most valuable type-strain genomes for metagenomic binning, comparative biology and taxonomic classification.</title>
        <authorList>
            <person name="Goeker M."/>
        </authorList>
    </citation>
    <scope>NUCLEOTIDE SEQUENCE [LARGE SCALE GENOMIC DNA]</scope>
    <source>
        <strain evidence="2 3">DSM 44290</strain>
    </source>
</reference>
<dbReference type="Pfam" id="PF00575">
    <property type="entry name" value="S1"/>
    <property type="match status" value="1"/>
</dbReference>
<dbReference type="GO" id="GO:0005840">
    <property type="term" value="C:ribosome"/>
    <property type="evidence" value="ECO:0007669"/>
    <property type="project" value="UniProtKB-KW"/>
</dbReference>
<protein>
    <submittedName>
        <fullName evidence="2">Small subunit ribosomal protein S1</fullName>
    </submittedName>
</protein>
<evidence type="ECO:0000259" key="1">
    <source>
        <dbReference type="PROSITE" id="PS50126"/>
    </source>
</evidence>
<accession>A0A370IA76</accession>
<dbReference type="SMART" id="SM00316">
    <property type="entry name" value="S1"/>
    <property type="match status" value="1"/>
</dbReference>
<proteinExistence type="predicted"/>
<keyword evidence="2" id="KW-0689">Ribosomal protein</keyword>
<dbReference type="AlphaFoldDB" id="A0A370IA76"/>
<dbReference type="InterPro" id="IPR003029">
    <property type="entry name" value="S1_domain"/>
</dbReference>
<dbReference type="InterPro" id="IPR012340">
    <property type="entry name" value="NA-bd_OB-fold"/>
</dbReference>
<dbReference type="PROSITE" id="PS50126">
    <property type="entry name" value="S1"/>
    <property type="match status" value="1"/>
</dbReference>
<dbReference type="Proteomes" id="UP000254869">
    <property type="component" value="Unassembled WGS sequence"/>
</dbReference>
<evidence type="ECO:0000313" key="3">
    <source>
        <dbReference type="Proteomes" id="UP000254869"/>
    </source>
</evidence>
<name>A0A370IA76_9NOCA</name>
<gene>
    <name evidence="2" type="ORF">DFR76_10210</name>
</gene>